<keyword evidence="3" id="KW-1185">Reference proteome</keyword>
<accession>U2NL43</accession>
<dbReference type="AlphaFoldDB" id="U2NL43"/>
<dbReference type="OrthoDB" id="1908914at2"/>
<dbReference type="eggNOG" id="ENOG5030GDU">
    <property type="taxonomic scope" value="Bacteria"/>
</dbReference>
<sequence>MKIIDFIILLAFIILIAKQMKLIKTLIVPTRKNYIEISIIIIGISVFISLMYFFAKNPLHYIIGFLGIILIIVMWLKRGINSKGFASMYRYKEFIYWDEIDRVVIVSSKELKITLFGNFMEQTFYFDRESYNKVMSIFQENFPKETCIEIDAR</sequence>
<keyword evidence="1" id="KW-1133">Transmembrane helix</keyword>
<feature type="transmembrane region" description="Helical" evidence="1">
    <location>
        <begin position="6"/>
        <end position="23"/>
    </location>
</feature>
<evidence type="ECO:0000256" key="1">
    <source>
        <dbReference type="SAM" id="Phobius"/>
    </source>
</evidence>
<dbReference type="PATRIC" id="fig|1294142.3.peg.3059"/>
<dbReference type="HOGENOM" id="CLU_143353_0_0_9"/>
<keyword evidence="1" id="KW-0472">Membrane</keyword>
<dbReference type="EMBL" id="APJA01000014">
    <property type="protein sequence ID" value="ERK29868.1"/>
    <property type="molecule type" value="Genomic_DNA"/>
</dbReference>
<dbReference type="RefSeq" id="WP_021802918.1">
    <property type="nucleotide sequence ID" value="NZ_KI273145.1"/>
</dbReference>
<comment type="caution">
    <text evidence="2">The sequence shown here is derived from an EMBL/GenBank/DDBJ whole genome shotgun (WGS) entry which is preliminary data.</text>
</comment>
<dbReference type="STRING" id="1294142.CINTURNW_2941"/>
<proteinExistence type="predicted"/>
<evidence type="ECO:0000313" key="2">
    <source>
        <dbReference type="EMBL" id="ERK29868.1"/>
    </source>
</evidence>
<feature type="transmembrane region" description="Helical" evidence="1">
    <location>
        <begin position="61"/>
        <end position="80"/>
    </location>
</feature>
<protein>
    <recommendedName>
        <fullName evidence="4">DUF5673 domain-containing protein</fullName>
    </recommendedName>
</protein>
<dbReference type="Proteomes" id="UP000016721">
    <property type="component" value="Unassembled WGS sequence"/>
</dbReference>
<gene>
    <name evidence="2" type="ORF">CINTURNW_2941</name>
</gene>
<reference evidence="2 3" key="1">
    <citation type="journal article" date="2013" name="Genome Announc.">
        <title>Draft Genome Sequence of the Hydrogen- and Ethanol-Producing Bacterium Clostridium intestinale Strain URNW.</title>
        <authorList>
            <person name="Lal S."/>
            <person name="Ramachandran U."/>
            <person name="Zhang X."/>
            <person name="Sparling R."/>
            <person name="Levin D.B."/>
        </authorList>
    </citation>
    <scope>NUCLEOTIDE SEQUENCE [LARGE SCALE GENOMIC DNA]</scope>
    <source>
        <strain evidence="2 3">URNW</strain>
    </source>
</reference>
<keyword evidence="1" id="KW-0812">Transmembrane</keyword>
<name>U2NL43_9CLOT</name>
<evidence type="ECO:0008006" key="4">
    <source>
        <dbReference type="Google" id="ProtNLM"/>
    </source>
</evidence>
<feature type="transmembrane region" description="Helical" evidence="1">
    <location>
        <begin position="35"/>
        <end position="55"/>
    </location>
</feature>
<organism evidence="2 3">
    <name type="scientific">Clostridium intestinale URNW</name>
    <dbReference type="NCBI Taxonomy" id="1294142"/>
    <lineage>
        <taxon>Bacteria</taxon>
        <taxon>Bacillati</taxon>
        <taxon>Bacillota</taxon>
        <taxon>Clostridia</taxon>
        <taxon>Eubacteriales</taxon>
        <taxon>Clostridiaceae</taxon>
        <taxon>Clostridium</taxon>
    </lineage>
</organism>
<evidence type="ECO:0000313" key="3">
    <source>
        <dbReference type="Proteomes" id="UP000016721"/>
    </source>
</evidence>